<accession>Q5P6T2</accession>
<dbReference type="KEGG" id="eba:ebA1559"/>
<organism evidence="2 3">
    <name type="scientific">Aromatoleum aromaticum (strain DSM 19018 / LMG 30748 / EbN1)</name>
    <name type="common">Azoarcus sp. (strain EbN1)</name>
    <dbReference type="NCBI Taxonomy" id="76114"/>
    <lineage>
        <taxon>Bacteria</taxon>
        <taxon>Pseudomonadati</taxon>
        <taxon>Pseudomonadota</taxon>
        <taxon>Betaproteobacteria</taxon>
        <taxon>Rhodocyclales</taxon>
        <taxon>Rhodocyclaceae</taxon>
        <taxon>Aromatoleum</taxon>
    </lineage>
</organism>
<dbReference type="STRING" id="76114.ebA1559"/>
<name>Q5P6T2_AROAE</name>
<dbReference type="EMBL" id="CR555306">
    <property type="protein sequence ID" value="CAI06979.1"/>
    <property type="molecule type" value="Genomic_DNA"/>
</dbReference>
<evidence type="ECO:0000313" key="2">
    <source>
        <dbReference type="EMBL" id="CAI06979.1"/>
    </source>
</evidence>
<reference evidence="2 3" key="1">
    <citation type="journal article" date="2005" name="Arch. Microbiol.">
        <title>The genome sequence of an anaerobic aromatic-degrading denitrifying bacterium, strain EbN1.</title>
        <authorList>
            <person name="Rabus R."/>
            <person name="Kube M."/>
            <person name="Heider J."/>
            <person name="Beck A."/>
            <person name="Heitmann K."/>
            <person name="Widdel F."/>
            <person name="Reinhardt R."/>
        </authorList>
    </citation>
    <scope>NUCLEOTIDE SEQUENCE [LARGE SCALE GENOMIC DNA]</scope>
    <source>
        <strain evidence="2 3">EbN1</strain>
    </source>
</reference>
<feature type="region of interest" description="Disordered" evidence="1">
    <location>
        <begin position="75"/>
        <end position="98"/>
    </location>
</feature>
<evidence type="ECO:0000313" key="3">
    <source>
        <dbReference type="Proteomes" id="UP000006552"/>
    </source>
</evidence>
<sequence>MTAGLELPPEFEPYLPSLLANEVAPFNHDTLNVTENDNYVGCPTAPGQGHQGVEVWLDAIQSRSTHRRLRRRATLAGPVSARHHDVQRLGRLRMKRGP</sequence>
<gene>
    <name evidence="2" type="ORF">ebA1559</name>
</gene>
<dbReference type="Proteomes" id="UP000006552">
    <property type="component" value="Chromosome"/>
</dbReference>
<proteinExistence type="predicted"/>
<dbReference type="HOGENOM" id="CLU_2327786_0_0_4"/>
<protein>
    <submittedName>
        <fullName evidence="2">Uncharacterized protein</fullName>
    </submittedName>
</protein>
<evidence type="ECO:0000256" key="1">
    <source>
        <dbReference type="SAM" id="MobiDB-lite"/>
    </source>
</evidence>
<dbReference type="AlphaFoldDB" id="Q5P6T2"/>
<keyword evidence="3" id="KW-1185">Reference proteome</keyword>